<evidence type="ECO:0000313" key="5">
    <source>
        <dbReference type="Proteomes" id="UP000015381"/>
    </source>
</evidence>
<dbReference type="Proteomes" id="UP000003861">
    <property type="component" value="Unassembled WGS sequence"/>
</dbReference>
<dbReference type="GeneID" id="23799258"/>
<dbReference type="HOGENOM" id="CLU_602187_0_0_2"/>
<dbReference type="PANTHER" id="PTHR39327:SF1">
    <property type="entry name" value="BLR5470 PROTEIN"/>
    <property type="match status" value="1"/>
</dbReference>
<accession>F7PFN5</accession>
<dbReference type="InterPro" id="IPR010319">
    <property type="entry name" value="Transglutaminase-like_Cys_pept"/>
</dbReference>
<dbReference type="OrthoDB" id="110514at2157"/>
<dbReference type="eggNOG" id="arCOG03450">
    <property type="taxonomic scope" value="Archaea"/>
</dbReference>
<dbReference type="KEGG" id="hti:HTIA_2192"/>
<protein>
    <submittedName>
        <fullName evidence="3">Membrane lipoprotein</fullName>
    </submittedName>
</protein>
<dbReference type="EMBL" id="HF571520">
    <property type="protein sequence ID" value="CCQ34304.1"/>
    <property type="molecule type" value="Genomic_DNA"/>
</dbReference>
<proteinExistence type="predicted"/>
<evidence type="ECO:0000313" key="4">
    <source>
        <dbReference type="Proteomes" id="UP000003861"/>
    </source>
</evidence>
<dbReference type="AlphaFoldDB" id="F7PFN5"/>
<sequence>MRRRALLATLATGLPTLAGCLDDSATPEPNEPTRAEDATAAWSEAYLDDGYRVTVTIALNDKARAEIERLGEGTIRTITQSGTYTVAGPDTDHGVAKASEMFTLKTPARSFDGMMSASSFVVGSQVTPDISVPPMHLLGVSGSTDPDLETADTMIKTYTQESVAGPSSLVLEIPETLHTYYENRRRVPQYGAYVSDSYDDPYLDNLVTEFEDFAAQQGTDTDMAVIEHMMSFVQHLEYTTDEVGTGYNEYPKYPIETLVDKDGDCEDTCILLASLLEQFDYGTTLLIFPNHQHMAVGVLGEAGLDGTAYVHDGQHYYYVESTNPEWGLGEAPPDLQNATPEFAPVNSNPVFVFSYAVTISDKRLQVEVKLKNVGDAPGQPTVETLIEDKSETVVASDRVTASRLAPDAETTSQLHPEPPDGKPLRVKVRISNDGTPHDMLTSEYQEPIPVDSSS</sequence>
<dbReference type="EMBL" id="AFNT02000015">
    <property type="protein sequence ID" value="ERJ06455.1"/>
    <property type="molecule type" value="Genomic_DNA"/>
</dbReference>
<dbReference type="Gene3D" id="3.10.620.30">
    <property type="match status" value="1"/>
</dbReference>
<organism evidence="3 4">
    <name type="scientific">Halorhabdus tiamatea SARL4B</name>
    <dbReference type="NCBI Taxonomy" id="1033806"/>
    <lineage>
        <taxon>Archaea</taxon>
        <taxon>Methanobacteriati</taxon>
        <taxon>Methanobacteriota</taxon>
        <taxon>Stenosarchaea group</taxon>
        <taxon>Halobacteria</taxon>
        <taxon>Halobacteriales</taxon>
        <taxon>Haloarculaceae</taxon>
        <taxon>Halorhabdus</taxon>
    </lineage>
</organism>
<evidence type="ECO:0000256" key="1">
    <source>
        <dbReference type="SAM" id="MobiDB-lite"/>
    </source>
</evidence>
<reference evidence="2 5" key="3">
    <citation type="journal article" date="2014" name="Environ. Microbiol.">
        <title>Halorhabdus tiamatea: proteogenomics and glycosidase activity measurements identify the first cultivated euryarchaeon from a deep-sea anoxic brine lake as potential polysaccharide degrader.</title>
        <authorList>
            <person name="Werner J."/>
            <person name="Ferrer M."/>
            <person name="Michel G."/>
            <person name="Mann A.J."/>
            <person name="Huang S."/>
            <person name="Juarez S."/>
            <person name="Ciordia S."/>
            <person name="Albar J.P."/>
            <person name="Alcaide M."/>
            <person name="La Cono V."/>
            <person name="Yakimov M.M."/>
            <person name="Antunes A."/>
            <person name="Taborda M."/>
            <person name="Da Costa M.S."/>
            <person name="Amann R.I."/>
            <person name="Gloeckner F.O."/>
            <person name="Golyshina O.V."/>
            <person name="Golyshin P.N."/>
            <person name="Teeling H."/>
        </authorList>
    </citation>
    <scope>NUCLEOTIDE SEQUENCE [LARGE SCALE GENOMIC DNA]</scope>
    <source>
        <strain evidence="5">SARL4B</strain>
        <strain evidence="2">Type strain: SARL4B</strain>
    </source>
</reference>
<dbReference type="PROSITE" id="PS51257">
    <property type="entry name" value="PROKAR_LIPOPROTEIN"/>
    <property type="match status" value="1"/>
</dbReference>
<evidence type="ECO:0000313" key="2">
    <source>
        <dbReference type="EMBL" id="CCQ34304.1"/>
    </source>
</evidence>
<gene>
    <name evidence="3" type="ORF">HLRTI_001534</name>
    <name evidence="2" type="ORF">HTIA_2192</name>
</gene>
<reference evidence="3 4" key="2">
    <citation type="journal article" date="2013" name="PLoS ONE">
        <title>INDIGO - INtegrated Data Warehouse of MIcrobial GenOmes with Examples from the Red Sea Extremophiles.</title>
        <authorList>
            <person name="Alam I."/>
            <person name="Antunes A."/>
            <person name="Kamau A.A."/>
            <person name="Ba Alawi W."/>
            <person name="Kalkatawi M."/>
            <person name="Stingl U."/>
            <person name="Bajic V.B."/>
        </authorList>
    </citation>
    <scope>NUCLEOTIDE SEQUENCE [LARGE SCALE GENOMIC DNA]</scope>
    <source>
        <strain evidence="3 4">SARL4B</strain>
    </source>
</reference>
<keyword evidence="5" id="KW-1185">Reference proteome</keyword>
<feature type="region of interest" description="Disordered" evidence="1">
    <location>
        <begin position="400"/>
        <end position="454"/>
    </location>
</feature>
<reference evidence="3 4" key="1">
    <citation type="journal article" date="2011" name="J. Bacteriol.">
        <title>Genome sequence of Halorhabdus tiamatea, the first archaeon isolated from a deep-sea anoxic brine lake.</title>
        <authorList>
            <person name="Antunes A."/>
            <person name="Alam I."/>
            <person name="Bajic V.B."/>
            <person name="Stingl U."/>
        </authorList>
    </citation>
    <scope>NUCLEOTIDE SEQUENCE [LARGE SCALE GENOMIC DNA]</scope>
    <source>
        <strain evidence="3 4">SARL4B</strain>
    </source>
</reference>
<dbReference type="RefSeq" id="WP_008523843.1">
    <property type="nucleotide sequence ID" value="NC_021921.1"/>
</dbReference>
<dbReference type="Proteomes" id="UP000015381">
    <property type="component" value="Chromosome I"/>
</dbReference>
<keyword evidence="3" id="KW-0449">Lipoprotein</keyword>
<dbReference type="PANTHER" id="PTHR39327">
    <property type="match status" value="1"/>
</dbReference>
<name>F7PFN5_9EURY</name>
<dbReference type="STRING" id="1033806.HTIA_2192"/>
<evidence type="ECO:0000313" key="3">
    <source>
        <dbReference type="EMBL" id="ERJ06455.1"/>
    </source>
</evidence>